<evidence type="ECO:0000313" key="1">
    <source>
        <dbReference type="EMBL" id="QHT99246.1"/>
    </source>
</evidence>
<sequence>MSNNIVEQISNKPEFIEKIQKWVMVDSQLKIVNDKTKQMREMKSQLNNQICNYMNQHNLENSKIGISDGDLRLHDKKEYSSITFGYIERCLAKLITDKKQVEYIIKYLKDNREITTNSEIKRTYKKD</sequence>
<dbReference type="EMBL" id="MN740306">
    <property type="protein sequence ID" value="QHT99246.1"/>
    <property type="molecule type" value="Genomic_DNA"/>
</dbReference>
<dbReference type="Pfam" id="PF19064">
    <property type="entry name" value="DUF5760"/>
    <property type="match status" value="1"/>
</dbReference>
<dbReference type="AlphaFoldDB" id="A0A6C0J3P0"/>
<proteinExistence type="predicted"/>
<reference evidence="1" key="1">
    <citation type="journal article" date="2020" name="Nature">
        <title>Giant virus diversity and host interactions through global metagenomics.</title>
        <authorList>
            <person name="Schulz F."/>
            <person name="Roux S."/>
            <person name="Paez-Espino D."/>
            <person name="Jungbluth S."/>
            <person name="Walsh D.A."/>
            <person name="Denef V.J."/>
            <person name="McMahon K.D."/>
            <person name="Konstantinidis K.T."/>
            <person name="Eloe-Fadrosh E.A."/>
            <person name="Kyrpides N.C."/>
            <person name="Woyke T."/>
        </authorList>
    </citation>
    <scope>NUCLEOTIDE SEQUENCE</scope>
    <source>
        <strain evidence="1">GVMAG-M-3300025699-48</strain>
    </source>
</reference>
<dbReference type="InterPro" id="IPR043918">
    <property type="entry name" value="DUF5760"/>
</dbReference>
<accession>A0A6C0J3P0</accession>
<protein>
    <submittedName>
        <fullName evidence="1">Uncharacterized protein</fullName>
    </submittedName>
</protein>
<organism evidence="1">
    <name type="scientific">viral metagenome</name>
    <dbReference type="NCBI Taxonomy" id="1070528"/>
    <lineage>
        <taxon>unclassified sequences</taxon>
        <taxon>metagenomes</taxon>
        <taxon>organismal metagenomes</taxon>
    </lineage>
</organism>
<name>A0A6C0J3P0_9ZZZZ</name>